<dbReference type="EMBL" id="JBGORX010000002">
    <property type="protein sequence ID" value="MFJ1268648.1"/>
    <property type="molecule type" value="Genomic_DNA"/>
</dbReference>
<name>A0ABW8D7G7_9GAMM</name>
<protein>
    <recommendedName>
        <fullName evidence="3">DUF86 domain-containing protein</fullName>
    </recommendedName>
</protein>
<evidence type="ECO:0000313" key="2">
    <source>
        <dbReference type="Proteomes" id="UP001615550"/>
    </source>
</evidence>
<keyword evidence="2" id="KW-1185">Reference proteome</keyword>
<sequence length="93" mass="10868">MSRIEQFEDTIKRLKNIVVNELPGYVVAEQLIQGFEHAKEIEEGIVCNIELLKKLCDFGLPYRDIDAFDDKVIESVYSSFEEMKKLLKERLSK</sequence>
<comment type="caution">
    <text evidence="1">The sequence shown here is derived from an EMBL/GenBank/DDBJ whole genome shotgun (WGS) entry which is preliminary data.</text>
</comment>
<proteinExistence type="predicted"/>
<organism evidence="1 2">
    <name type="scientific">Legionella lytica</name>
    <dbReference type="NCBI Taxonomy" id="96232"/>
    <lineage>
        <taxon>Bacteria</taxon>
        <taxon>Pseudomonadati</taxon>
        <taxon>Pseudomonadota</taxon>
        <taxon>Gammaproteobacteria</taxon>
        <taxon>Legionellales</taxon>
        <taxon>Legionellaceae</taxon>
        <taxon>Legionella</taxon>
    </lineage>
</organism>
<dbReference type="RefSeq" id="WP_400187490.1">
    <property type="nucleotide sequence ID" value="NZ_JBGORX010000002.1"/>
</dbReference>
<dbReference type="Proteomes" id="UP001615550">
    <property type="component" value="Unassembled WGS sequence"/>
</dbReference>
<accession>A0ABW8D7G7</accession>
<evidence type="ECO:0000313" key="1">
    <source>
        <dbReference type="EMBL" id="MFJ1268648.1"/>
    </source>
</evidence>
<gene>
    <name evidence="1" type="ORF">ACD661_08800</name>
</gene>
<reference evidence="1 2" key="1">
    <citation type="submission" date="2024-08" db="EMBL/GenBank/DDBJ databases">
        <title>Draft Genome Sequence of Legionella lytica strain DSB2004, Isolated From a Fire Sprinkler System.</title>
        <authorList>
            <person name="Everhart A.D."/>
            <person name="Kidane D.T."/>
            <person name="Farone A.L."/>
            <person name="Farone M.B."/>
        </authorList>
    </citation>
    <scope>NUCLEOTIDE SEQUENCE [LARGE SCALE GENOMIC DNA]</scope>
    <source>
        <strain evidence="1 2">DSB2004</strain>
    </source>
</reference>
<evidence type="ECO:0008006" key="3">
    <source>
        <dbReference type="Google" id="ProtNLM"/>
    </source>
</evidence>